<organism evidence="2 3">
    <name type="scientific">Salmonella enterica subsp. enterica serovar Bovismorbificans</name>
    <dbReference type="NCBI Taxonomy" id="58097"/>
    <lineage>
        <taxon>Bacteria</taxon>
        <taxon>Pseudomonadati</taxon>
        <taxon>Pseudomonadota</taxon>
        <taxon>Gammaproteobacteria</taxon>
        <taxon>Enterobacterales</taxon>
        <taxon>Enterobacteriaceae</taxon>
        <taxon>Salmonella</taxon>
    </lineage>
</organism>
<dbReference type="EMBL" id="CQPD01000009">
    <property type="protein sequence ID" value="CNT86384.1"/>
    <property type="molecule type" value="Genomic_DNA"/>
</dbReference>
<dbReference type="EMBL" id="CQPA01000014">
    <property type="protein sequence ID" value="CNU21484.1"/>
    <property type="molecule type" value="Genomic_DNA"/>
</dbReference>
<reference evidence="3 4" key="1">
    <citation type="submission" date="2015-03" db="EMBL/GenBank/DDBJ databases">
        <authorList>
            <consortium name="Pathogen Informatics"/>
        </authorList>
    </citation>
    <scope>NUCLEOTIDE SEQUENCE [LARGE SCALE GENOMIC DNA]</scope>
    <source>
        <strain evidence="2 3">A1104</strain>
        <strain evidence="1 4">D4891</strain>
    </source>
</reference>
<name>A0A655CNG0_SALET</name>
<evidence type="ECO:0000313" key="3">
    <source>
        <dbReference type="Proteomes" id="UP000041314"/>
    </source>
</evidence>
<sequence length="86" mass="9490">MIPAAKPSEKASTRLDGFWPRTPRNAPIKVAAPASKVRISGTDIHYSLSICRPNLTFKITDDLHHSYLSSSSVKKAYGDVNKMSFL</sequence>
<evidence type="ECO:0000313" key="4">
    <source>
        <dbReference type="Proteomes" id="UP000042394"/>
    </source>
</evidence>
<accession>A0A655CNG0</accession>
<evidence type="ECO:0000313" key="1">
    <source>
        <dbReference type="EMBL" id="CNT86384.1"/>
    </source>
</evidence>
<dbReference type="Proteomes" id="UP000042394">
    <property type="component" value="Unassembled WGS sequence"/>
</dbReference>
<gene>
    <name evidence="2" type="ORF">ERS008198_02214</name>
    <name evidence="1" type="ORF">ERS008207_01190</name>
</gene>
<protein>
    <submittedName>
        <fullName evidence="2">Uncharacterized protein</fullName>
    </submittedName>
</protein>
<proteinExistence type="predicted"/>
<dbReference type="AlphaFoldDB" id="A0A655CNG0"/>
<dbReference type="Proteomes" id="UP000041314">
    <property type="component" value="Unassembled WGS sequence"/>
</dbReference>
<evidence type="ECO:0000313" key="2">
    <source>
        <dbReference type="EMBL" id="CNU21484.1"/>
    </source>
</evidence>